<comment type="caution">
    <text evidence="7">The sequence shown here is derived from an EMBL/GenBank/DDBJ whole genome shotgun (WGS) entry which is preliminary data.</text>
</comment>
<reference evidence="7" key="2">
    <citation type="journal article" date="2021" name="PeerJ">
        <title>Extensive microbial diversity within the chicken gut microbiome revealed by metagenomics and culture.</title>
        <authorList>
            <person name="Gilroy R."/>
            <person name="Ravi A."/>
            <person name="Getino M."/>
            <person name="Pursley I."/>
            <person name="Horton D.L."/>
            <person name="Alikhan N.F."/>
            <person name="Baker D."/>
            <person name="Gharbi K."/>
            <person name="Hall N."/>
            <person name="Watson M."/>
            <person name="Adriaenssens E.M."/>
            <person name="Foster-Nyarko E."/>
            <person name="Jarju S."/>
            <person name="Secka A."/>
            <person name="Antonio M."/>
            <person name="Oren A."/>
            <person name="Chaudhuri R.R."/>
            <person name="La Ragione R."/>
            <person name="Hildebrand F."/>
            <person name="Pallen M.J."/>
        </authorList>
    </citation>
    <scope>NUCLEOTIDE SEQUENCE</scope>
    <source>
        <strain evidence="7">CHK154-7741</strain>
    </source>
</reference>
<dbReference type="Pfam" id="PF13520">
    <property type="entry name" value="AA_permease_2"/>
    <property type="match status" value="1"/>
</dbReference>
<evidence type="ECO:0000256" key="5">
    <source>
        <dbReference type="ARBA" id="ARBA00023136"/>
    </source>
</evidence>
<dbReference type="EMBL" id="DVOD01000034">
    <property type="protein sequence ID" value="HIU92444.1"/>
    <property type="molecule type" value="Genomic_DNA"/>
</dbReference>
<dbReference type="PANTHER" id="PTHR43243:SF4">
    <property type="entry name" value="CATIONIC AMINO ACID TRANSPORTER 4"/>
    <property type="match status" value="1"/>
</dbReference>
<dbReference type="Gene3D" id="1.20.1740.10">
    <property type="entry name" value="Amino acid/polyamine transporter I"/>
    <property type="match status" value="1"/>
</dbReference>
<feature type="transmembrane region" description="Helical" evidence="6">
    <location>
        <begin position="204"/>
        <end position="231"/>
    </location>
</feature>
<feature type="transmembrane region" description="Helical" evidence="6">
    <location>
        <begin position="432"/>
        <end position="455"/>
    </location>
</feature>
<feature type="transmembrane region" description="Helical" evidence="6">
    <location>
        <begin position="408"/>
        <end position="426"/>
    </location>
</feature>
<sequence length="544" mass="58983">MSQNDVTEAGLVENFVSKLLKTKNPDDMLAQSKETGLKKTLNWVDLIILGIGAVIGAGIFSMVGSAVVGTPGHPGAGPALIISMIIAAIACIFSALCYAEFASMIPVSGGVYTYTFATMGELAAWMVGWVLMLQYTIGNIAVACSWTGYLLQFLRGFEPYTAHLPAALQGIAHHIMYPPLWLVNDYATAKEAYLKMGLNPADHIPHLLGFIPFSVNVPAILMILLVTSILVKGISESKNMAGIMVIIKLVVIGLFIGVGAFYVKPDNWTPFMPNGIGSVLISAFTIFFAYTGFDAISTAAEETKNPQKDIPIGIIGTLVLCTIVYIFVALVLTGVVRWDAINIHAPIAHAMQLTGQGWVAGLISVGALTGLTSVLLVMQLAATRILFSMARDNFFPSILKKVHPVYKTPHVITWVVGIAMVIGCMFLDLNLAAQLCIFSVFTSFIIVCVGVLILRKTDPERHRPFKVPFSPWFPAMGIILCGGLMVVAITSMGKTALLFPLWLAIGVGIYAGYGYKRNRRIERIEEKRQSNKEAREQASLSKYE</sequence>
<dbReference type="InterPro" id="IPR002293">
    <property type="entry name" value="AA/rel_permease1"/>
</dbReference>
<keyword evidence="3 6" id="KW-0812">Transmembrane</keyword>
<comment type="subcellular location">
    <subcellularLocation>
        <location evidence="1">Membrane</location>
        <topology evidence="1">Multi-pass membrane protein</topology>
    </subcellularLocation>
</comment>
<keyword evidence="4 6" id="KW-1133">Transmembrane helix</keyword>
<accession>A0A9D1MZQ8</accession>
<evidence type="ECO:0000313" key="8">
    <source>
        <dbReference type="Proteomes" id="UP000886748"/>
    </source>
</evidence>
<gene>
    <name evidence="7" type="ORF">IAD26_04850</name>
</gene>
<evidence type="ECO:0000256" key="1">
    <source>
        <dbReference type="ARBA" id="ARBA00004141"/>
    </source>
</evidence>
<feature type="transmembrane region" description="Helical" evidence="6">
    <location>
        <begin position="43"/>
        <end position="67"/>
    </location>
</feature>
<feature type="transmembrane region" description="Helical" evidence="6">
    <location>
        <begin position="275"/>
        <end position="293"/>
    </location>
</feature>
<feature type="transmembrane region" description="Helical" evidence="6">
    <location>
        <begin position="467"/>
        <end position="489"/>
    </location>
</feature>
<protein>
    <submittedName>
        <fullName evidence="7">Amino acid permease</fullName>
    </submittedName>
</protein>
<keyword evidence="5 6" id="KW-0472">Membrane</keyword>
<feature type="transmembrane region" description="Helical" evidence="6">
    <location>
        <begin position="314"/>
        <end position="338"/>
    </location>
</feature>
<evidence type="ECO:0000256" key="4">
    <source>
        <dbReference type="ARBA" id="ARBA00022989"/>
    </source>
</evidence>
<feature type="transmembrane region" description="Helical" evidence="6">
    <location>
        <begin position="495"/>
        <end position="513"/>
    </location>
</feature>
<feature type="transmembrane region" description="Helical" evidence="6">
    <location>
        <begin position="79"/>
        <end position="99"/>
    </location>
</feature>
<keyword evidence="2" id="KW-0813">Transport</keyword>
<evidence type="ECO:0000256" key="6">
    <source>
        <dbReference type="SAM" id="Phobius"/>
    </source>
</evidence>
<evidence type="ECO:0000256" key="2">
    <source>
        <dbReference type="ARBA" id="ARBA00022448"/>
    </source>
</evidence>
<proteinExistence type="predicted"/>
<evidence type="ECO:0000256" key="3">
    <source>
        <dbReference type="ARBA" id="ARBA00022692"/>
    </source>
</evidence>
<feature type="transmembrane region" description="Helical" evidence="6">
    <location>
        <begin position="243"/>
        <end position="263"/>
    </location>
</feature>
<organism evidence="7 8">
    <name type="scientific">Candidatus Limenecus avicola</name>
    <dbReference type="NCBI Taxonomy" id="2840847"/>
    <lineage>
        <taxon>Bacteria</taxon>
        <taxon>Bacillati</taxon>
        <taxon>Bacillota</taxon>
        <taxon>Clostridia</taxon>
        <taxon>Eubacteriales</taxon>
        <taxon>Clostridiaceae</taxon>
        <taxon>Clostridiaceae incertae sedis</taxon>
        <taxon>Candidatus Limenecus</taxon>
    </lineage>
</organism>
<dbReference type="Proteomes" id="UP000886748">
    <property type="component" value="Unassembled WGS sequence"/>
</dbReference>
<dbReference type="GO" id="GO:0016020">
    <property type="term" value="C:membrane"/>
    <property type="evidence" value="ECO:0007669"/>
    <property type="project" value="UniProtKB-SubCell"/>
</dbReference>
<evidence type="ECO:0000313" key="7">
    <source>
        <dbReference type="EMBL" id="HIU92444.1"/>
    </source>
</evidence>
<name>A0A9D1MZQ8_9CLOT</name>
<reference evidence="7" key="1">
    <citation type="submission" date="2020-10" db="EMBL/GenBank/DDBJ databases">
        <authorList>
            <person name="Gilroy R."/>
        </authorList>
    </citation>
    <scope>NUCLEOTIDE SEQUENCE</scope>
    <source>
        <strain evidence="7">CHK154-7741</strain>
    </source>
</reference>
<dbReference type="PANTHER" id="PTHR43243">
    <property type="entry name" value="INNER MEMBRANE TRANSPORTER YGJI-RELATED"/>
    <property type="match status" value="1"/>
</dbReference>
<feature type="transmembrane region" description="Helical" evidence="6">
    <location>
        <begin position="358"/>
        <end position="387"/>
    </location>
</feature>
<dbReference type="GO" id="GO:0015171">
    <property type="term" value="F:amino acid transmembrane transporter activity"/>
    <property type="evidence" value="ECO:0007669"/>
    <property type="project" value="TreeGrafter"/>
</dbReference>
<dbReference type="PIRSF" id="PIRSF006060">
    <property type="entry name" value="AA_transporter"/>
    <property type="match status" value="1"/>
</dbReference>
<dbReference type="AlphaFoldDB" id="A0A9D1MZQ8"/>